<evidence type="ECO:0000313" key="2">
    <source>
        <dbReference type="Proteomes" id="UP001186974"/>
    </source>
</evidence>
<evidence type="ECO:0000313" key="1">
    <source>
        <dbReference type="EMBL" id="KAK3076465.1"/>
    </source>
</evidence>
<gene>
    <name evidence="1" type="ORF">LTS18_012926</name>
</gene>
<dbReference type="EMBL" id="JAWDJW010003938">
    <property type="protein sequence ID" value="KAK3076465.1"/>
    <property type="molecule type" value="Genomic_DNA"/>
</dbReference>
<feature type="non-terminal residue" evidence="1">
    <location>
        <position position="329"/>
    </location>
</feature>
<keyword evidence="2" id="KW-1185">Reference proteome</keyword>
<name>A0ACC3DIY1_9PEZI</name>
<protein>
    <submittedName>
        <fullName evidence="1">Uncharacterized protein</fullName>
    </submittedName>
</protein>
<sequence length="329" mass="34392">MRPSTILFALSVTSLAQTITSPVSEDFETRDINTTAADGSNSRFPAPGQFGQGQGQGQGQGRPQGQPQGGNCPAVWQTIGRDLVPMMLDTNMCNDFARGAIRAAFHDCGTWDKAQGDTGGCDGSLFLAQEYTNEENRGLADIVPRIGALAQKYTVGVADMFQFAGAAATRICPGGPIVQTFVGRKDSSNPAPTGKLPNVRAPGDELVALFADKGISAAELAALVGAHTASKQFFVDPSKPGASQDTTPGAWDVAFYDQTLQNKAPFTFPSDQQIAMNAQSGPAFKSFVDNQFGWGFAYSAAATKLSLLGVPGGSSGLMDCTSALPRGSY</sequence>
<comment type="caution">
    <text evidence="1">The sequence shown here is derived from an EMBL/GenBank/DDBJ whole genome shotgun (WGS) entry which is preliminary data.</text>
</comment>
<reference evidence="1" key="1">
    <citation type="submission" date="2024-09" db="EMBL/GenBank/DDBJ databases">
        <title>Black Yeasts Isolated from many extreme environments.</title>
        <authorList>
            <person name="Coleine C."/>
            <person name="Stajich J.E."/>
            <person name="Selbmann L."/>
        </authorList>
    </citation>
    <scope>NUCLEOTIDE SEQUENCE</scope>
    <source>
        <strain evidence="1">CCFEE 5737</strain>
    </source>
</reference>
<dbReference type="Proteomes" id="UP001186974">
    <property type="component" value="Unassembled WGS sequence"/>
</dbReference>
<organism evidence="1 2">
    <name type="scientific">Coniosporium uncinatum</name>
    <dbReference type="NCBI Taxonomy" id="93489"/>
    <lineage>
        <taxon>Eukaryota</taxon>
        <taxon>Fungi</taxon>
        <taxon>Dikarya</taxon>
        <taxon>Ascomycota</taxon>
        <taxon>Pezizomycotina</taxon>
        <taxon>Dothideomycetes</taxon>
        <taxon>Dothideomycetes incertae sedis</taxon>
        <taxon>Coniosporium</taxon>
    </lineage>
</organism>
<accession>A0ACC3DIY1</accession>
<proteinExistence type="predicted"/>